<gene>
    <name evidence="6" type="ORF">GCM10023094_26070</name>
</gene>
<dbReference type="PROSITE" id="PS51118">
    <property type="entry name" value="HTH_HXLR"/>
    <property type="match status" value="1"/>
</dbReference>
<dbReference type="EMBL" id="BAABFB010000043">
    <property type="protein sequence ID" value="GAA4480074.1"/>
    <property type="molecule type" value="Genomic_DNA"/>
</dbReference>
<evidence type="ECO:0000259" key="5">
    <source>
        <dbReference type="PROSITE" id="PS51118"/>
    </source>
</evidence>
<dbReference type="InterPro" id="IPR036390">
    <property type="entry name" value="WH_DNA-bd_sf"/>
</dbReference>
<reference evidence="7" key="1">
    <citation type="journal article" date="2019" name="Int. J. Syst. Evol. Microbiol.">
        <title>The Global Catalogue of Microorganisms (GCM) 10K type strain sequencing project: providing services to taxonomists for standard genome sequencing and annotation.</title>
        <authorList>
            <consortium name="The Broad Institute Genomics Platform"/>
            <consortium name="The Broad Institute Genome Sequencing Center for Infectious Disease"/>
            <person name="Wu L."/>
            <person name="Ma J."/>
        </authorList>
    </citation>
    <scope>NUCLEOTIDE SEQUENCE [LARGE SCALE GENOMIC DNA]</scope>
    <source>
        <strain evidence="7">JCM 32206</strain>
    </source>
</reference>
<dbReference type="PANTHER" id="PTHR33204">
    <property type="entry name" value="TRANSCRIPTIONAL REGULATOR, MARR FAMILY"/>
    <property type="match status" value="1"/>
</dbReference>
<sequence>MKAMEWLEMSTENCSVQRTLDVIGEKWTMVILREAFNGVRRFDDMRRHIGMSESVLADRLRKLVAAGVLRAVPYREEGSRARNEYRLTEKGMDLLPVMIALLQWGDRYCADERGPGVEVRERATGLPVHAVVRPVGERGLTARETVGVPGPGARALRADREVSPGA</sequence>
<evidence type="ECO:0000313" key="7">
    <source>
        <dbReference type="Proteomes" id="UP001501183"/>
    </source>
</evidence>
<proteinExistence type="predicted"/>
<dbReference type="InterPro" id="IPR036388">
    <property type="entry name" value="WH-like_DNA-bd_sf"/>
</dbReference>
<dbReference type="SUPFAM" id="SSF46785">
    <property type="entry name" value="Winged helix' DNA-binding domain"/>
    <property type="match status" value="1"/>
</dbReference>
<evidence type="ECO:0000256" key="3">
    <source>
        <dbReference type="ARBA" id="ARBA00023163"/>
    </source>
</evidence>
<keyword evidence="2" id="KW-0238">DNA-binding</keyword>
<evidence type="ECO:0000256" key="2">
    <source>
        <dbReference type="ARBA" id="ARBA00023125"/>
    </source>
</evidence>
<evidence type="ECO:0000256" key="1">
    <source>
        <dbReference type="ARBA" id="ARBA00023015"/>
    </source>
</evidence>
<comment type="caution">
    <text evidence="6">The sequence shown here is derived from an EMBL/GenBank/DDBJ whole genome shotgun (WGS) entry which is preliminary data.</text>
</comment>
<evidence type="ECO:0000256" key="4">
    <source>
        <dbReference type="SAM" id="MobiDB-lite"/>
    </source>
</evidence>
<organism evidence="6 7">
    <name type="scientific">Rhodococcus olei</name>
    <dbReference type="NCBI Taxonomy" id="2161675"/>
    <lineage>
        <taxon>Bacteria</taxon>
        <taxon>Bacillati</taxon>
        <taxon>Actinomycetota</taxon>
        <taxon>Actinomycetes</taxon>
        <taxon>Mycobacteriales</taxon>
        <taxon>Nocardiaceae</taxon>
        <taxon>Rhodococcus</taxon>
    </lineage>
</organism>
<dbReference type="Gene3D" id="1.10.10.10">
    <property type="entry name" value="Winged helix-like DNA-binding domain superfamily/Winged helix DNA-binding domain"/>
    <property type="match status" value="1"/>
</dbReference>
<feature type="compositionally biased region" description="Basic and acidic residues" evidence="4">
    <location>
        <begin position="156"/>
        <end position="166"/>
    </location>
</feature>
<evidence type="ECO:0000313" key="6">
    <source>
        <dbReference type="EMBL" id="GAA4480074.1"/>
    </source>
</evidence>
<name>A0ABP8P4Y3_9NOCA</name>
<feature type="domain" description="HTH hxlR-type" evidence="5">
    <location>
        <begin position="14"/>
        <end position="113"/>
    </location>
</feature>
<dbReference type="Proteomes" id="UP001501183">
    <property type="component" value="Unassembled WGS sequence"/>
</dbReference>
<keyword evidence="1" id="KW-0805">Transcription regulation</keyword>
<feature type="region of interest" description="Disordered" evidence="4">
    <location>
        <begin position="146"/>
        <end position="166"/>
    </location>
</feature>
<protein>
    <submittedName>
        <fullName evidence="6">Helix-turn-helix domain-containing protein</fullName>
    </submittedName>
</protein>
<dbReference type="PANTHER" id="PTHR33204:SF36">
    <property type="entry name" value="TRANSCRIPTIONAL REGULATORY PROTEIN"/>
    <property type="match status" value="1"/>
</dbReference>
<keyword evidence="7" id="KW-1185">Reference proteome</keyword>
<accession>A0ABP8P4Y3</accession>
<dbReference type="Pfam" id="PF01638">
    <property type="entry name" value="HxlR"/>
    <property type="match status" value="1"/>
</dbReference>
<keyword evidence="3" id="KW-0804">Transcription</keyword>
<dbReference type="InterPro" id="IPR002577">
    <property type="entry name" value="HTH_HxlR"/>
</dbReference>